<dbReference type="RefSeq" id="WP_123930470.1">
    <property type="nucleotide sequence ID" value="NZ_CP033896.1"/>
</dbReference>
<dbReference type="OrthoDB" id="5242876at2"/>
<gene>
    <name evidence="1" type="ORF">CCHOA_11810</name>
</gene>
<name>A0A3G6JAA9_9CORY</name>
<evidence type="ECO:0008006" key="3">
    <source>
        <dbReference type="Google" id="ProtNLM"/>
    </source>
</evidence>
<organism evidence="1 2">
    <name type="scientific">Corynebacterium choanae</name>
    <dbReference type="NCBI Taxonomy" id="1862358"/>
    <lineage>
        <taxon>Bacteria</taxon>
        <taxon>Bacillati</taxon>
        <taxon>Actinomycetota</taxon>
        <taxon>Actinomycetes</taxon>
        <taxon>Mycobacteriales</taxon>
        <taxon>Corynebacteriaceae</taxon>
        <taxon>Corynebacterium</taxon>
    </lineage>
</organism>
<evidence type="ECO:0000313" key="1">
    <source>
        <dbReference type="EMBL" id="AZA14733.1"/>
    </source>
</evidence>
<proteinExistence type="predicted"/>
<dbReference type="EMBL" id="CP033896">
    <property type="protein sequence ID" value="AZA14733.1"/>
    <property type="molecule type" value="Genomic_DNA"/>
</dbReference>
<reference evidence="1 2" key="1">
    <citation type="submission" date="2018-11" db="EMBL/GenBank/DDBJ databases">
        <authorList>
            <person name="Kleinhagauer T."/>
            <person name="Glaeser S.P."/>
            <person name="Spergser J."/>
            <person name="Ruckert C."/>
            <person name="Kaempfer P."/>
            <person name="Busse H.-J."/>
        </authorList>
    </citation>
    <scope>NUCLEOTIDE SEQUENCE [LARGE SCALE GENOMIC DNA]</scope>
    <source>
        <strain evidence="1 2">200CH</strain>
    </source>
</reference>
<evidence type="ECO:0000313" key="2">
    <source>
        <dbReference type="Proteomes" id="UP000269019"/>
    </source>
</evidence>
<dbReference type="KEGG" id="ccho:CCHOA_11810"/>
<sequence precursor="true">MTAFALPLSPANTSSVIPLALHTVFWEADTACAAAIAEQHDVVLEKEAWIARMLSTRGCCGFNLVSADRDGDSDQAIGTVLYCPAELAPGAALMPTAPVSDDAELVTSLFCAYPDSSEGQRQALLLLAAVADELTQRGVVAMEMFAFRNLSGTRRRGQLCTDDTATHSAPETMSQPLRKEVADALLHPGKIGLLDFQILLEAGFHIAQDHPIVPRMRLELPPTQGLLYEAASTTLLADNEFPIS</sequence>
<accession>A0A3G6JAA9</accession>
<dbReference type="AlphaFoldDB" id="A0A3G6JAA9"/>
<dbReference type="Proteomes" id="UP000269019">
    <property type="component" value="Chromosome"/>
</dbReference>
<protein>
    <recommendedName>
        <fullName evidence="3">GNAT family N-acetyltransferase</fullName>
    </recommendedName>
</protein>
<keyword evidence="2" id="KW-1185">Reference proteome</keyword>